<dbReference type="GO" id="GO:0000976">
    <property type="term" value="F:transcription cis-regulatory region binding"/>
    <property type="evidence" value="ECO:0007669"/>
    <property type="project" value="TreeGrafter"/>
</dbReference>
<feature type="DNA-binding region" description="H-T-H motif" evidence="2">
    <location>
        <begin position="64"/>
        <end position="83"/>
    </location>
</feature>
<evidence type="ECO:0000313" key="6">
    <source>
        <dbReference type="Proteomes" id="UP000294664"/>
    </source>
</evidence>
<evidence type="ECO:0000256" key="1">
    <source>
        <dbReference type="ARBA" id="ARBA00023125"/>
    </source>
</evidence>
<proteinExistence type="predicted"/>
<dbReference type="PANTHER" id="PTHR30055:SF181">
    <property type="entry name" value="BLR6905 PROTEIN"/>
    <property type="match status" value="1"/>
</dbReference>
<dbReference type="PROSITE" id="PS50977">
    <property type="entry name" value="HTH_TETR_2"/>
    <property type="match status" value="1"/>
</dbReference>
<evidence type="ECO:0000259" key="4">
    <source>
        <dbReference type="PROSITE" id="PS50977"/>
    </source>
</evidence>
<dbReference type="InterPro" id="IPR001647">
    <property type="entry name" value="HTH_TetR"/>
</dbReference>
<organism evidence="5 6">
    <name type="scientific">Aquabacter spiritensis</name>
    <dbReference type="NCBI Taxonomy" id="933073"/>
    <lineage>
        <taxon>Bacteria</taxon>
        <taxon>Pseudomonadati</taxon>
        <taxon>Pseudomonadota</taxon>
        <taxon>Alphaproteobacteria</taxon>
        <taxon>Hyphomicrobiales</taxon>
        <taxon>Xanthobacteraceae</taxon>
        <taxon>Aquabacter</taxon>
    </lineage>
</organism>
<dbReference type="InterPro" id="IPR009057">
    <property type="entry name" value="Homeodomain-like_sf"/>
</dbReference>
<gene>
    <name evidence="5" type="ORF">EDC64_10384</name>
</gene>
<dbReference type="PANTHER" id="PTHR30055">
    <property type="entry name" value="HTH-TYPE TRANSCRIPTIONAL REGULATOR RUTR"/>
    <property type="match status" value="1"/>
</dbReference>
<dbReference type="GO" id="GO:0003700">
    <property type="term" value="F:DNA-binding transcription factor activity"/>
    <property type="evidence" value="ECO:0007669"/>
    <property type="project" value="TreeGrafter"/>
</dbReference>
<dbReference type="Proteomes" id="UP000294664">
    <property type="component" value="Unassembled WGS sequence"/>
</dbReference>
<protein>
    <submittedName>
        <fullName evidence="5">TetR family transcriptional regulator</fullName>
    </submittedName>
</protein>
<dbReference type="AlphaFoldDB" id="A0A4R3LZU7"/>
<evidence type="ECO:0000256" key="3">
    <source>
        <dbReference type="SAM" id="MobiDB-lite"/>
    </source>
</evidence>
<keyword evidence="6" id="KW-1185">Reference proteome</keyword>
<evidence type="ECO:0000256" key="2">
    <source>
        <dbReference type="PROSITE-ProRule" id="PRU00335"/>
    </source>
</evidence>
<dbReference type="EMBL" id="SMAI01000003">
    <property type="protein sequence ID" value="TCT05983.1"/>
    <property type="molecule type" value="Genomic_DNA"/>
</dbReference>
<feature type="compositionally biased region" description="Basic and acidic residues" evidence="3">
    <location>
        <begin position="8"/>
        <end position="17"/>
    </location>
</feature>
<keyword evidence="1 2" id="KW-0238">DNA-binding</keyword>
<feature type="domain" description="HTH tetR-type" evidence="4">
    <location>
        <begin position="42"/>
        <end position="101"/>
    </location>
</feature>
<sequence>MGRTAHSRKPDSSEPPRPRTAAAKPAQSPPPAPAPKRRLSASDRRREIVAKSIEYFAKVGFEGGTRELARHLGTTQPLLYRYFPNKDALIQEIYKVVYLDQWKASWDHLLTDASRPLRARLQIFYEDYTDAILNPQWMRIYFFAGLKGVSINERYLALVEERILSRILREFQRECGLVPPERLDPHDLEIAWHLQGGIFYYGVRRFVYRTPVHLPKSAMITDALDVFFAGYRSVLDRRRDAPAKA</sequence>
<dbReference type="SUPFAM" id="SSF46689">
    <property type="entry name" value="Homeodomain-like"/>
    <property type="match status" value="1"/>
</dbReference>
<dbReference type="Gene3D" id="1.10.357.10">
    <property type="entry name" value="Tetracycline Repressor, domain 2"/>
    <property type="match status" value="1"/>
</dbReference>
<evidence type="ECO:0000313" key="5">
    <source>
        <dbReference type="EMBL" id="TCT05983.1"/>
    </source>
</evidence>
<feature type="region of interest" description="Disordered" evidence="3">
    <location>
        <begin position="1"/>
        <end position="43"/>
    </location>
</feature>
<dbReference type="InterPro" id="IPR050109">
    <property type="entry name" value="HTH-type_TetR-like_transc_reg"/>
</dbReference>
<dbReference type="PRINTS" id="PR00455">
    <property type="entry name" value="HTHTETR"/>
</dbReference>
<dbReference type="Pfam" id="PF00440">
    <property type="entry name" value="TetR_N"/>
    <property type="match status" value="1"/>
</dbReference>
<dbReference type="RefSeq" id="WP_132030514.1">
    <property type="nucleotide sequence ID" value="NZ_SMAI01000003.1"/>
</dbReference>
<reference evidence="5 6" key="1">
    <citation type="submission" date="2019-03" db="EMBL/GenBank/DDBJ databases">
        <title>Genomic Encyclopedia of Type Strains, Phase IV (KMG-IV): sequencing the most valuable type-strain genomes for metagenomic binning, comparative biology and taxonomic classification.</title>
        <authorList>
            <person name="Goeker M."/>
        </authorList>
    </citation>
    <scope>NUCLEOTIDE SEQUENCE [LARGE SCALE GENOMIC DNA]</scope>
    <source>
        <strain evidence="5 6">DSM 9035</strain>
    </source>
</reference>
<name>A0A4R3LZU7_9HYPH</name>
<accession>A0A4R3LZU7</accession>
<dbReference type="OrthoDB" id="7465645at2"/>
<comment type="caution">
    <text evidence="5">The sequence shown here is derived from an EMBL/GenBank/DDBJ whole genome shotgun (WGS) entry which is preliminary data.</text>
</comment>